<protein>
    <recommendedName>
        <fullName evidence="2">GBF-interacting protein 1 N-terminal domain-containing protein</fullName>
    </recommendedName>
</protein>
<dbReference type="PANTHER" id="PTHR47070">
    <property type="entry name" value="HYDROXYPROLINE-RICH GLYCOPROTEIN-LIKE"/>
    <property type="match status" value="1"/>
</dbReference>
<evidence type="ECO:0000259" key="2">
    <source>
        <dbReference type="Pfam" id="PF06972"/>
    </source>
</evidence>
<feature type="domain" description="GBF-interacting protein 1 N-terminal" evidence="2">
    <location>
        <begin position="16"/>
        <end position="73"/>
    </location>
</feature>
<feature type="region of interest" description="Disordered" evidence="1">
    <location>
        <begin position="353"/>
        <end position="423"/>
    </location>
</feature>
<feature type="compositionally biased region" description="Low complexity" evidence="1">
    <location>
        <begin position="467"/>
        <end position="482"/>
    </location>
</feature>
<feature type="region of interest" description="Disordered" evidence="1">
    <location>
        <begin position="277"/>
        <end position="313"/>
    </location>
</feature>
<accession>A0A5B7AQ25</accession>
<feature type="compositionally biased region" description="Polar residues" evidence="1">
    <location>
        <begin position="158"/>
        <end position="183"/>
    </location>
</feature>
<proteinExistence type="predicted"/>
<dbReference type="AlphaFoldDB" id="A0A5B7AQ25"/>
<dbReference type="Pfam" id="PF06972">
    <property type="entry name" value="GIP1_N"/>
    <property type="match status" value="1"/>
</dbReference>
<dbReference type="InterPro" id="IPR009060">
    <property type="entry name" value="UBA-like_sf"/>
</dbReference>
<feature type="compositionally biased region" description="Polar residues" evidence="1">
    <location>
        <begin position="455"/>
        <end position="466"/>
    </location>
</feature>
<dbReference type="SUPFAM" id="SSF46934">
    <property type="entry name" value="UBA-like"/>
    <property type="match status" value="1"/>
</dbReference>
<feature type="compositionally biased region" description="Basic and acidic residues" evidence="1">
    <location>
        <begin position="304"/>
        <end position="313"/>
    </location>
</feature>
<organism evidence="3">
    <name type="scientific">Davidia involucrata</name>
    <name type="common">Dove tree</name>
    <dbReference type="NCBI Taxonomy" id="16924"/>
    <lineage>
        <taxon>Eukaryota</taxon>
        <taxon>Viridiplantae</taxon>
        <taxon>Streptophyta</taxon>
        <taxon>Embryophyta</taxon>
        <taxon>Tracheophyta</taxon>
        <taxon>Spermatophyta</taxon>
        <taxon>Magnoliopsida</taxon>
        <taxon>eudicotyledons</taxon>
        <taxon>Gunneridae</taxon>
        <taxon>Pentapetalae</taxon>
        <taxon>asterids</taxon>
        <taxon>Cornales</taxon>
        <taxon>Nyssaceae</taxon>
        <taxon>Davidia</taxon>
    </lineage>
</organism>
<feature type="compositionally biased region" description="Basic and acidic residues" evidence="1">
    <location>
        <begin position="491"/>
        <end position="504"/>
    </location>
</feature>
<dbReference type="PANTHER" id="PTHR47070:SF2">
    <property type="entry name" value="OS06G0206100 PROTEIN"/>
    <property type="match status" value="1"/>
</dbReference>
<feature type="compositionally biased region" description="Basic and acidic residues" evidence="1">
    <location>
        <begin position="204"/>
        <end position="214"/>
    </location>
</feature>
<name>A0A5B7AQ25_DAVIN</name>
<feature type="compositionally biased region" description="Polar residues" evidence="1">
    <location>
        <begin position="408"/>
        <end position="423"/>
    </location>
</feature>
<feature type="compositionally biased region" description="Polar residues" evidence="1">
    <location>
        <begin position="229"/>
        <end position="238"/>
    </location>
</feature>
<gene>
    <name evidence="3" type="ORF">Din_028110</name>
</gene>
<feature type="compositionally biased region" description="Low complexity" evidence="1">
    <location>
        <begin position="287"/>
        <end position="302"/>
    </location>
</feature>
<evidence type="ECO:0000313" key="3">
    <source>
        <dbReference type="EMBL" id="MPA58669.1"/>
    </source>
</evidence>
<evidence type="ECO:0000256" key="1">
    <source>
        <dbReference type="SAM" id="MobiDB-lite"/>
    </source>
</evidence>
<feature type="region of interest" description="Disordered" evidence="1">
    <location>
        <begin position="447"/>
        <end position="576"/>
    </location>
</feature>
<sequence length="864" mass="93128">MVSGSRIECGTQILSARVRKTIQSIKEIVGNHSDADIYVALKETNMDPNETAQKLLNQDPFHEVKRRRDKKKESTVYNGSAEPRKYSEHVGQGMKFNNTYSDRNVRRGGYSRNAQAVAGISREFRVVRDNRINQNVNREMKPPLPQCSTSTNEQVTLPVSEKGSSAGTSSNQKPSGGHYSSQGLDGPTDSHPRQARDANSGGTVKKESLVERRAPVPNTVSRVHVVKPNDSQPHSATLASNNSVVGVYSSSSDPVHVPSLDSRSAATVGAIKREVGVVGVRRQSSENSVKPSSVQSNSFSNSHLGRDGHSSRESFRSFTAISRSDQPSQSTITESVIPSMSVGRSFLSNQYNSRSHQQLVGHQKVPQPNKEWKPKSSKKASPNRPGVIGTPPKSVPPPAESPKDLETEATQLQDKPSQANNYENQNVIIAEHIRVSETDRCRLTFGSFGTEFDSSRNFESGSQAVGSTEESSVEPSTSLSVSAPESSGDETSGRKHVDLLDDQVRNSGSDSPVSGALSEHQLPDKRESSSPQNLDNYADIGLVQDNGPSYSPSESQQQQDPPELPSFPAYDPQTGYDIPYFRPTMDETVRGQGLPSPQEALSLHSANNIPASTIAMVQQQQPPVAQMYPQVHVPHFANLMPYRQFLSPVYVPPMPMPGYSSNPTYPHPSNGSSYLLMPGGSSHLSASGLKYGIQQFKPVPAGSPTGFGNFTSPTGYAINAPGVVGSATGIEDSSWLKYKDSNLYVPNQQAETSEIRIQNPRELPSLQSASYYNMPAQTPHAAYMPSHTGHASFNAAAAAAQSSHMQFPGLYHPPPQPAAIANPHHLGPAMGGSVGVGVAAAAPGAQVGAYQQPQLGHLNWTTNF</sequence>
<feature type="region of interest" description="Disordered" evidence="1">
    <location>
        <begin position="62"/>
        <end position="81"/>
    </location>
</feature>
<feature type="region of interest" description="Disordered" evidence="1">
    <location>
        <begin position="158"/>
        <end position="238"/>
    </location>
</feature>
<dbReference type="InterPro" id="IPR009719">
    <property type="entry name" value="GIP1_N"/>
</dbReference>
<dbReference type="EMBL" id="GHES01028110">
    <property type="protein sequence ID" value="MPA58669.1"/>
    <property type="molecule type" value="Transcribed_RNA"/>
</dbReference>
<feature type="compositionally biased region" description="Low complexity" evidence="1">
    <location>
        <begin position="548"/>
        <end position="561"/>
    </location>
</feature>
<reference evidence="3" key="1">
    <citation type="submission" date="2019-08" db="EMBL/GenBank/DDBJ databases">
        <title>Reference gene set and small RNA set construction with multiple tissues from Davidia involucrata Baill.</title>
        <authorList>
            <person name="Yang H."/>
            <person name="Zhou C."/>
            <person name="Li G."/>
            <person name="Wang J."/>
            <person name="Gao P."/>
            <person name="Wang M."/>
            <person name="Wang R."/>
            <person name="Zhao Y."/>
        </authorList>
    </citation>
    <scope>NUCLEOTIDE SEQUENCE</scope>
    <source>
        <tissue evidence="3">Mixed with DoveR01_LX</tissue>
    </source>
</reference>